<dbReference type="EMBL" id="QKWK01000004">
    <property type="protein sequence ID" value="TXT10903.1"/>
    <property type="molecule type" value="Genomic_DNA"/>
</dbReference>
<feature type="compositionally biased region" description="Low complexity" evidence="1">
    <location>
        <begin position="76"/>
        <end position="86"/>
    </location>
</feature>
<keyword evidence="3" id="KW-1185">Reference proteome</keyword>
<sequence length="329" mass="34294">MTASTDPAPPIPAPAPLALAPLPNPLRAAANPAALAAAAADGIAALRALATGASSGTTGALSRACLRLAPPLTHHTEYPYPTTTDYPLPPLPPVPVPPRTRAARRRSVAGKTLKPSPDPAVPAGSYLAAPGLLLADAVEQHNAQHADLPAVLRYGRSALLVILGSKGYLWALLRTIGGEEAARIEVLTVRFFPNPDRRPPPIHALPPQGPAQVFSEHLSSLRLSVAKLLYRLPHIVETFGQPCFICGHLLSDADGLPVGGTGFLAAPPKKPSTGAEADKEAKDKAKESKDGDEDKDKIALDADALAPPPANEADTPGQWVNWHPSCETV</sequence>
<name>A0A7D8Z6Q5_VANHU</name>
<dbReference type="OrthoDB" id="10610250at2759"/>
<evidence type="ECO:0000313" key="2">
    <source>
        <dbReference type="EMBL" id="TXT10903.1"/>
    </source>
</evidence>
<comment type="caution">
    <text evidence="2">The sequence shown here is derived from an EMBL/GenBank/DDBJ whole genome shotgun (WGS) entry which is preliminary data.</text>
</comment>
<accession>A0A7D8Z6Q5</accession>
<proteinExistence type="predicted"/>
<dbReference type="Proteomes" id="UP000473826">
    <property type="component" value="Unassembled WGS sequence"/>
</dbReference>
<feature type="compositionally biased region" description="Pro residues" evidence="1">
    <location>
        <begin position="87"/>
        <end position="98"/>
    </location>
</feature>
<organism evidence="2 3">
    <name type="scientific">Vanrija humicola</name>
    <name type="common">Yeast</name>
    <name type="synonym">Cryptococcus humicola</name>
    <dbReference type="NCBI Taxonomy" id="5417"/>
    <lineage>
        <taxon>Eukaryota</taxon>
        <taxon>Fungi</taxon>
        <taxon>Dikarya</taxon>
        <taxon>Basidiomycota</taxon>
        <taxon>Agaricomycotina</taxon>
        <taxon>Tremellomycetes</taxon>
        <taxon>Trichosporonales</taxon>
        <taxon>Trichosporonaceae</taxon>
        <taxon>Vanrija</taxon>
    </lineage>
</organism>
<feature type="region of interest" description="Disordered" evidence="1">
    <location>
        <begin position="262"/>
        <end position="329"/>
    </location>
</feature>
<feature type="compositionally biased region" description="Basic and acidic residues" evidence="1">
    <location>
        <begin position="276"/>
        <end position="300"/>
    </location>
</feature>
<dbReference type="AlphaFoldDB" id="A0A7D8Z6Q5"/>
<evidence type="ECO:0000256" key="1">
    <source>
        <dbReference type="SAM" id="MobiDB-lite"/>
    </source>
</evidence>
<protein>
    <submittedName>
        <fullName evidence="2">Uncharacterized protein</fullName>
    </submittedName>
</protein>
<gene>
    <name evidence="2" type="ORF">VHUM_01654</name>
</gene>
<reference evidence="2 3" key="1">
    <citation type="journal article" date="2019" name="PLoS Genet.">
        <title>Convergent evolution of linked mating-type loci in basidiomycete fungi.</title>
        <authorList>
            <person name="Sun S."/>
            <person name="Coelho M.A."/>
            <person name="Heitman J."/>
            <person name="Nowrousian M."/>
        </authorList>
    </citation>
    <scope>NUCLEOTIDE SEQUENCE [LARGE SCALE GENOMIC DNA]</scope>
    <source>
        <strain evidence="2 3">CBS 4282</strain>
    </source>
</reference>
<evidence type="ECO:0000313" key="3">
    <source>
        <dbReference type="Proteomes" id="UP000473826"/>
    </source>
</evidence>
<feature type="region of interest" description="Disordered" evidence="1">
    <location>
        <begin position="76"/>
        <end position="122"/>
    </location>
</feature>